<proteinExistence type="predicted"/>
<reference evidence="2" key="1">
    <citation type="submission" date="2018-02" db="EMBL/GenBank/DDBJ databases">
        <authorList>
            <person name="Cohen D.B."/>
            <person name="Kent A.D."/>
        </authorList>
    </citation>
    <scope>NUCLEOTIDE SEQUENCE</scope>
</reference>
<accession>A0A2N9HNV0</accession>
<name>A0A2N9HNV0_FAGSY</name>
<dbReference type="SUPFAM" id="SSF56672">
    <property type="entry name" value="DNA/RNA polymerases"/>
    <property type="match status" value="1"/>
</dbReference>
<dbReference type="CDD" id="cd01650">
    <property type="entry name" value="RT_nLTR_like"/>
    <property type="match status" value="1"/>
</dbReference>
<dbReference type="Pfam" id="PF00078">
    <property type="entry name" value="RVT_1"/>
    <property type="match status" value="1"/>
</dbReference>
<evidence type="ECO:0000313" key="2">
    <source>
        <dbReference type="EMBL" id="SPD13370.1"/>
    </source>
</evidence>
<dbReference type="EMBL" id="OIVN01003757">
    <property type="protein sequence ID" value="SPD13370.1"/>
    <property type="molecule type" value="Genomic_DNA"/>
</dbReference>
<dbReference type="InterPro" id="IPR000477">
    <property type="entry name" value="RT_dom"/>
</dbReference>
<dbReference type="PANTHER" id="PTHR46890:SF50">
    <property type="entry name" value="RNA-DIRECTED DNA POLYMERASE, EUKARYOTA, REVERSE TRANSCRIPTASE ZINC-BINDING DOMAIN PROTEIN-RELATED"/>
    <property type="match status" value="1"/>
</dbReference>
<dbReference type="AlphaFoldDB" id="A0A2N9HNV0"/>
<feature type="domain" description="Reverse transcriptase" evidence="1">
    <location>
        <begin position="738"/>
        <end position="981"/>
    </location>
</feature>
<dbReference type="PROSITE" id="PS50878">
    <property type="entry name" value="RT_POL"/>
    <property type="match status" value="1"/>
</dbReference>
<gene>
    <name evidence="2" type="ORF">FSB_LOCUS41252</name>
</gene>
<protein>
    <recommendedName>
        <fullName evidence="1">Reverse transcriptase domain-containing protein</fullName>
    </recommendedName>
</protein>
<dbReference type="PANTHER" id="PTHR46890">
    <property type="entry name" value="NON-LTR RETROLELEMENT REVERSE TRANSCRIPTASE-LIKE PROTEIN-RELATED"/>
    <property type="match status" value="1"/>
</dbReference>
<organism evidence="2">
    <name type="scientific">Fagus sylvatica</name>
    <name type="common">Beechnut</name>
    <dbReference type="NCBI Taxonomy" id="28930"/>
    <lineage>
        <taxon>Eukaryota</taxon>
        <taxon>Viridiplantae</taxon>
        <taxon>Streptophyta</taxon>
        <taxon>Embryophyta</taxon>
        <taxon>Tracheophyta</taxon>
        <taxon>Spermatophyta</taxon>
        <taxon>Magnoliopsida</taxon>
        <taxon>eudicotyledons</taxon>
        <taxon>Gunneridae</taxon>
        <taxon>Pentapetalae</taxon>
        <taxon>rosids</taxon>
        <taxon>fabids</taxon>
        <taxon>Fagales</taxon>
        <taxon>Fagaceae</taxon>
        <taxon>Fagus</taxon>
    </lineage>
</organism>
<evidence type="ECO:0000259" key="1">
    <source>
        <dbReference type="PROSITE" id="PS50878"/>
    </source>
</evidence>
<dbReference type="InterPro" id="IPR043502">
    <property type="entry name" value="DNA/RNA_pol_sf"/>
</dbReference>
<sequence length="1106" mass="125806">MGGVRSFRIESKRFDLSKEGDGIDSGSLFESGSLAIPEGQKQSGWRGFNSELLTLLNPIPVNNKYQNQHGYKNPVVEENRKRILVKERLGPVASYAESLRGPVTQNQAVNGRPWILQNSISKFSKILEIMQTNNTANNKEEGKATVTEKFLGYIPYRRVGKDMGTKSSPTLMILVNIDGKRMLTWGRQATRVEVAGTKKEGQSVGQVVKKPNSLVQVRPEETFSGPSHFEWGETSKALNKPKQIWVPKSKVADRMFRGPSQDIISAHSLNNIHDIVAAMDFSRISTPIAPVFQQESNFLLFRTTRERDPRQSLRVRYFVGINLSVPRNIAGYWGDMSREASLFVLMGDSTTEWADGGEGVSCMESHCLALIPIGSFTEDSPEESSLDISPLNSYRGESIQSDQSEWVKQNMEVFSKQMGVSIEGCEMEAMALFTAIEQRWRQTGDLEGQYLLNVSKNNILECSRPELQIEAVSDKECSKIMEGRDWKYLESEGASRGVLIMWDKRVHEVQDCVKGQFSISCRFKNVQDQFEWAFLGVYGPNVDADRFILWDELAGVRSCPSFVLASKLKVLKEDIKKWNKESFGDVHIKKLELMKELQLLESKENQGLFTGENRVCRLNTQAELERTLLLDEVSWRQKSQIQWLKEGDKNTKFFHRTVNVNRRNNCIESMTHGELKWETQNEIRERIVDFYQDLYSEREHWRPFLRGVDFTSLEVEEAAHLERPFSEEEVEVLDSLQEFYVHEAFERSLNSTFVVLIPKKMGASDVKDFRPISLTGSIYKIISKVLANRLREVLGSLLSLSQNAFIQGRQIQDSVLIANESLDSRLKSGVPGLICKLDLEKAYDYVNWNFLMYLMERYGFGVKWHNWIQFCISSVQFSVLIDGTPCGFFPSFRGLRQGDSLSPLLFVLVMEALSRLLDRGVDRGYLEGFSVDNSNVSDLKGVLLCFEAVSGLRINLGKSEIVPVGPIDDVEALALVLGGQIASLPMNLLMSGMPIGGKSLFVSMVVIRMGGIRWRIGEGMGWSVEGLLRDVFPAIYQIALHKQATVSEYLSWHNDDMVWSQKVNRMGVDQLWWHCSSSGMFEVRSYYRMLTSNNITYFPWKSIWKS</sequence>
<dbReference type="InterPro" id="IPR052343">
    <property type="entry name" value="Retrotransposon-Effector_Assoc"/>
</dbReference>